<dbReference type="InParanoid" id="A0A672V5A9"/>
<dbReference type="GeneTree" id="ENSGT00510000048827"/>
<keyword evidence="2" id="KW-1185">Reference proteome</keyword>
<dbReference type="GO" id="GO:0097546">
    <property type="term" value="C:ciliary base"/>
    <property type="evidence" value="ECO:0007669"/>
    <property type="project" value="TreeGrafter"/>
</dbReference>
<sequence length="252" mass="27598">MAEWERVFRQSLAVPPHARRRRVPAAHPAAFCCVLKHLEGAALAQVPGEPSLIVGAEYQLRLSLFDATYHHFFGRTWRTTTSSARPFLSPFPPQTIYFHTSLNHPGIAAVVEVVATTKKGDGSSQHLSCGFGVIPLFGSGSEAKDQATKDRVLKLYHGTPRALLHPRFQEPMEKNKYLTVMEKSHLQYTLKPHQPLETIFHLLPENLLVSGVQNIPGLLPVCGDMSKGSFPFSAAFGSGAPVVLVTSPLATV</sequence>
<name>A0A672V5A9_STRHB</name>
<accession>A0A672V5A9</accession>
<dbReference type="GO" id="GO:0036064">
    <property type="term" value="C:ciliary basal body"/>
    <property type="evidence" value="ECO:0007669"/>
    <property type="project" value="TreeGrafter"/>
</dbReference>
<dbReference type="OMA" id="DAVDCKN"/>
<dbReference type="PANTHER" id="PTHR31043">
    <property type="entry name" value="NEPHROCYSTIN-4"/>
    <property type="match status" value="1"/>
</dbReference>
<reference evidence="1" key="3">
    <citation type="submission" date="2025-09" db="UniProtKB">
        <authorList>
            <consortium name="Ensembl"/>
        </authorList>
    </citation>
    <scope>IDENTIFICATION</scope>
</reference>
<dbReference type="Ensembl" id="ENSSHBT00005026834.1">
    <property type="protein sequence ID" value="ENSSHBP00005022545.1"/>
    <property type="gene ID" value="ENSSHBG00005018983.1"/>
</dbReference>
<dbReference type="AlphaFoldDB" id="A0A672V5A9"/>
<dbReference type="GO" id="GO:1904491">
    <property type="term" value="P:protein localization to ciliary transition zone"/>
    <property type="evidence" value="ECO:0007669"/>
    <property type="project" value="TreeGrafter"/>
</dbReference>
<reference evidence="1 2" key="1">
    <citation type="submission" date="2019-11" db="EMBL/GenBank/DDBJ databases">
        <title>Strigops habroptila (kakapo) genome, bStrHab1, primary haplotype, v2.</title>
        <authorList>
            <person name="Jarvis E.D."/>
            <person name="Howard J."/>
            <person name="Rhie A."/>
            <person name="Phillippy A."/>
            <person name="Korlach J."/>
            <person name="Digby A."/>
            <person name="Iorns D."/>
            <person name="Eason D."/>
            <person name="Robertson B."/>
            <person name="Raemaekers T."/>
            <person name="Howe K."/>
            <person name="Lewin H."/>
            <person name="Damas J."/>
            <person name="Hastie A."/>
            <person name="Tracey A."/>
            <person name="Chow W."/>
            <person name="Fedrigo O."/>
        </authorList>
    </citation>
    <scope>NUCLEOTIDE SEQUENCE [LARGE SCALE GENOMIC DNA]</scope>
</reference>
<dbReference type="GO" id="GO:0097730">
    <property type="term" value="C:non-motile cilium"/>
    <property type="evidence" value="ECO:0007669"/>
    <property type="project" value="InterPro"/>
</dbReference>
<evidence type="ECO:0000313" key="1">
    <source>
        <dbReference type="Ensembl" id="ENSSHBP00005022545.1"/>
    </source>
</evidence>
<organism evidence="1 2">
    <name type="scientific">Strigops habroptila</name>
    <name type="common">Kakapo</name>
    <dbReference type="NCBI Taxonomy" id="2489341"/>
    <lineage>
        <taxon>Eukaryota</taxon>
        <taxon>Metazoa</taxon>
        <taxon>Chordata</taxon>
        <taxon>Craniata</taxon>
        <taxon>Vertebrata</taxon>
        <taxon>Euteleostomi</taxon>
        <taxon>Archelosauria</taxon>
        <taxon>Archosauria</taxon>
        <taxon>Dinosauria</taxon>
        <taxon>Saurischia</taxon>
        <taxon>Theropoda</taxon>
        <taxon>Coelurosauria</taxon>
        <taxon>Aves</taxon>
        <taxon>Neognathae</taxon>
        <taxon>Neoaves</taxon>
        <taxon>Telluraves</taxon>
        <taxon>Australaves</taxon>
        <taxon>Psittaciformes</taxon>
        <taxon>Psittacidae</taxon>
        <taxon>Strigops</taxon>
    </lineage>
</organism>
<dbReference type="GO" id="GO:0090090">
    <property type="term" value="P:negative regulation of canonical Wnt signaling pathway"/>
    <property type="evidence" value="ECO:0007669"/>
    <property type="project" value="InterPro"/>
</dbReference>
<proteinExistence type="predicted"/>
<reference evidence="1" key="2">
    <citation type="submission" date="2025-08" db="UniProtKB">
        <authorList>
            <consortium name="Ensembl"/>
        </authorList>
    </citation>
    <scope>IDENTIFICATION</scope>
</reference>
<dbReference type="GO" id="GO:0035869">
    <property type="term" value="C:ciliary transition zone"/>
    <property type="evidence" value="ECO:0007669"/>
    <property type="project" value="TreeGrafter"/>
</dbReference>
<evidence type="ECO:0000313" key="2">
    <source>
        <dbReference type="Proteomes" id="UP000472266"/>
    </source>
</evidence>
<evidence type="ECO:0008006" key="3">
    <source>
        <dbReference type="Google" id="ProtNLM"/>
    </source>
</evidence>
<protein>
    <recommendedName>
        <fullName evidence="3">Nephronophthisis 4</fullName>
    </recommendedName>
</protein>
<dbReference type="InterPro" id="IPR029775">
    <property type="entry name" value="NPHP4"/>
</dbReference>
<dbReference type="PANTHER" id="PTHR31043:SF3">
    <property type="entry name" value="NEPHROCYSTIN-4"/>
    <property type="match status" value="1"/>
</dbReference>
<dbReference type="Proteomes" id="UP000472266">
    <property type="component" value="Chromosome 19"/>
</dbReference>